<reference evidence="1" key="1">
    <citation type="submission" date="2025-08" db="UniProtKB">
        <authorList>
            <consortium name="RefSeq"/>
        </authorList>
    </citation>
    <scope>IDENTIFICATION</scope>
</reference>
<evidence type="ECO:0000313" key="1">
    <source>
        <dbReference type="RefSeq" id="XP_016485885.1"/>
    </source>
</evidence>
<protein>
    <recommendedName>
        <fullName evidence="2">Aspartic peptidase DDI1-type domain-containing protein</fullName>
    </recommendedName>
</protein>
<organism evidence="1">
    <name type="scientific">Nicotiana tabacum</name>
    <name type="common">Common tobacco</name>
    <dbReference type="NCBI Taxonomy" id="4097"/>
    <lineage>
        <taxon>Eukaryota</taxon>
        <taxon>Viridiplantae</taxon>
        <taxon>Streptophyta</taxon>
        <taxon>Embryophyta</taxon>
        <taxon>Tracheophyta</taxon>
        <taxon>Spermatophyta</taxon>
        <taxon>Magnoliopsida</taxon>
        <taxon>eudicotyledons</taxon>
        <taxon>Gunneridae</taxon>
        <taxon>Pentapetalae</taxon>
        <taxon>asterids</taxon>
        <taxon>lamiids</taxon>
        <taxon>Solanales</taxon>
        <taxon>Solanaceae</taxon>
        <taxon>Nicotianoideae</taxon>
        <taxon>Nicotianeae</taxon>
        <taxon>Nicotiana</taxon>
    </lineage>
</organism>
<sequence>MPAYAKFLKEILSNKQKVEETSVVKLTEYCSAILQNKFPRKCGDPGNFAIACSLGSTNFDKSLCDSGASIILMPLSIFRKLEREIGSIKSVPVSLQLMDQTMIILEEIVEDVLVRVDKFAFSVDFMW</sequence>
<dbReference type="OrthoDB" id="1294807at2759"/>
<dbReference type="AlphaFoldDB" id="A0A1S4BAD9"/>
<dbReference type="PANTHER" id="PTHR33067:SF31">
    <property type="entry name" value="RNA-DIRECTED DNA POLYMERASE"/>
    <property type="match status" value="1"/>
</dbReference>
<dbReference type="RefSeq" id="XP_016485885.1">
    <property type="nucleotide sequence ID" value="XM_016630399.1"/>
</dbReference>
<gene>
    <name evidence="1" type="primary">LOC107806274</name>
</gene>
<evidence type="ECO:0008006" key="2">
    <source>
        <dbReference type="Google" id="ProtNLM"/>
    </source>
</evidence>
<dbReference type="PaxDb" id="4097-A0A1S4BAD9"/>
<name>A0A1S4BAD9_TOBAC</name>
<dbReference type="InterPro" id="IPR021109">
    <property type="entry name" value="Peptidase_aspartic_dom_sf"/>
</dbReference>
<dbReference type="PANTHER" id="PTHR33067">
    <property type="entry name" value="RNA-DIRECTED DNA POLYMERASE-RELATED"/>
    <property type="match status" value="1"/>
</dbReference>
<dbReference type="KEGG" id="nta:107806274"/>
<proteinExistence type="predicted"/>
<dbReference type="Gene3D" id="2.40.70.10">
    <property type="entry name" value="Acid Proteases"/>
    <property type="match status" value="1"/>
</dbReference>
<accession>A0A1S4BAD9</accession>